<reference evidence="2 3" key="1">
    <citation type="submission" date="2015-01" db="EMBL/GenBank/DDBJ databases">
        <title>Draft genome of Anoxybacillus thermarum strain AF/04.</title>
        <authorList>
            <person name="Poli A."/>
            <person name="Nicolaus B."/>
            <person name="Chan K.-G."/>
            <person name="Kahar U.M."/>
            <person name="Yaakob A.S."/>
            <person name="Chan C.S."/>
            <person name="Goh K.M."/>
        </authorList>
    </citation>
    <scope>NUCLEOTIDE SEQUENCE [LARGE SCALE GENOMIC DNA]</scope>
    <source>
        <strain evidence="2 3">AF/04</strain>
    </source>
</reference>
<protein>
    <submittedName>
        <fullName evidence="2">Uncharacterized protein</fullName>
    </submittedName>
</protein>
<dbReference type="AlphaFoldDB" id="A0A0D0QWR4"/>
<keyword evidence="1" id="KW-0472">Membrane</keyword>
<name>A0A0D0QWR4_9BACL</name>
<proteinExistence type="predicted"/>
<accession>A0A0D0QWR4</accession>
<sequence length="57" mass="6500">MLLDLSDVTYDDEPPREIKLKKVEGTYGTYQVEEKMKASDVLTLVAFVIILVISYFA</sequence>
<evidence type="ECO:0000256" key="1">
    <source>
        <dbReference type="SAM" id="Phobius"/>
    </source>
</evidence>
<dbReference type="RefSeq" id="WP_167333780.1">
    <property type="nucleotide sequence ID" value="NZ_JXTH01000041.1"/>
</dbReference>
<gene>
    <name evidence="2" type="ORF">LH47_02054</name>
</gene>
<organism evidence="2 3">
    <name type="scientific">Anoxybacillus thermarum</name>
    <dbReference type="NCBI Taxonomy" id="404937"/>
    <lineage>
        <taxon>Bacteria</taxon>
        <taxon>Bacillati</taxon>
        <taxon>Bacillota</taxon>
        <taxon>Bacilli</taxon>
        <taxon>Bacillales</taxon>
        <taxon>Anoxybacillaceae</taxon>
        <taxon>Anoxybacillus</taxon>
    </lineage>
</organism>
<evidence type="ECO:0000313" key="2">
    <source>
        <dbReference type="EMBL" id="KIQ93904.1"/>
    </source>
</evidence>
<dbReference type="PATRIC" id="fig|404937.3.peg.2180"/>
<dbReference type="EMBL" id="JXTH01000041">
    <property type="protein sequence ID" value="KIQ93904.1"/>
    <property type="molecule type" value="Genomic_DNA"/>
</dbReference>
<comment type="caution">
    <text evidence="2">The sequence shown here is derived from an EMBL/GenBank/DDBJ whole genome shotgun (WGS) entry which is preliminary data.</text>
</comment>
<keyword evidence="1" id="KW-0812">Transmembrane</keyword>
<evidence type="ECO:0000313" key="3">
    <source>
        <dbReference type="Proteomes" id="UP000032102"/>
    </source>
</evidence>
<feature type="transmembrane region" description="Helical" evidence="1">
    <location>
        <begin position="38"/>
        <end position="56"/>
    </location>
</feature>
<dbReference type="Proteomes" id="UP000032102">
    <property type="component" value="Unassembled WGS sequence"/>
</dbReference>
<keyword evidence="1" id="KW-1133">Transmembrane helix</keyword>
<keyword evidence="3" id="KW-1185">Reference proteome</keyword>